<proteinExistence type="predicted"/>
<dbReference type="Gene3D" id="3.40.50.1820">
    <property type="entry name" value="alpha/beta hydrolase"/>
    <property type="match status" value="1"/>
</dbReference>
<keyword evidence="2" id="KW-0378">Hydrolase</keyword>
<comment type="caution">
    <text evidence="2">The sequence shown here is derived from an EMBL/GenBank/DDBJ whole genome shotgun (WGS) entry which is preliminary data.</text>
</comment>
<gene>
    <name evidence="2" type="ORF">FB547_12718</name>
</gene>
<organism evidence="2 3">
    <name type="scientific">Variovorax beijingensis</name>
    <dbReference type="NCBI Taxonomy" id="2496117"/>
    <lineage>
        <taxon>Bacteria</taxon>
        <taxon>Pseudomonadati</taxon>
        <taxon>Pseudomonadota</taxon>
        <taxon>Betaproteobacteria</taxon>
        <taxon>Burkholderiales</taxon>
        <taxon>Comamonadaceae</taxon>
        <taxon>Variovorax</taxon>
    </lineage>
</organism>
<dbReference type="AlphaFoldDB" id="A0A561B153"/>
<dbReference type="InterPro" id="IPR029058">
    <property type="entry name" value="AB_hydrolase_fold"/>
</dbReference>
<evidence type="ECO:0000256" key="1">
    <source>
        <dbReference type="SAM" id="MobiDB-lite"/>
    </source>
</evidence>
<sequence>MQKKESGTSRRIRIQASDGSGSFSGYLALPRSGSGPGLVIAQEIFGINHTMREVADYYAE</sequence>
<dbReference type="Proteomes" id="UP000319722">
    <property type="component" value="Unassembled WGS sequence"/>
</dbReference>
<feature type="region of interest" description="Disordered" evidence="1">
    <location>
        <begin position="1"/>
        <end position="23"/>
    </location>
</feature>
<accession>A0A561B153</accession>
<dbReference type="EMBL" id="VIVL01000027">
    <property type="protein sequence ID" value="TWD72589.1"/>
    <property type="molecule type" value="Genomic_DNA"/>
</dbReference>
<name>A0A561B153_9BURK</name>
<dbReference type="GO" id="GO:0016787">
    <property type="term" value="F:hydrolase activity"/>
    <property type="evidence" value="ECO:0007669"/>
    <property type="project" value="UniProtKB-KW"/>
</dbReference>
<evidence type="ECO:0000313" key="2">
    <source>
        <dbReference type="EMBL" id="TWD72589.1"/>
    </source>
</evidence>
<feature type="non-terminal residue" evidence="2">
    <location>
        <position position="60"/>
    </location>
</feature>
<protein>
    <submittedName>
        <fullName evidence="2">Dienelactone hydrolase family protein</fullName>
    </submittedName>
</protein>
<reference evidence="2 3" key="1">
    <citation type="submission" date="2019-06" db="EMBL/GenBank/DDBJ databases">
        <title>Sorghum-associated microbial communities from plants grown in Nebraska, USA.</title>
        <authorList>
            <person name="Schachtman D."/>
        </authorList>
    </citation>
    <scope>NUCLEOTIDE SEQUENCE [LARGE SCALE GENOMIC DNA]</scope>
    <source>
        <strain evidence="2 3">T529</strain>
    </source>
</reference>
<dbReference type="OrthoDB" id="62567at2"/>
<evidence type="ECO:0000313" key="3">
    <source>
        <dbReference type="Proteomes" id="UP000319722"/>
    </source>
</evidence>